<dbReference type="OrthoDB" id="7668193at2759"/>
<keyword evidence="10" id="KW-1185">Reference proteome</keyword>
<evidence type="ECO:0000256" key="5">
    <source>
        <dbReference type="ARBA" id="ARBA00038749"/>
    </source>
</evidence>
<dbReference type="Gene3D" id="2.130.10.10">
    <property type="entry name" value="YVTN repeat-like/Quinoprotein amine dehydrogenase"/>
    <property type="match status" value="3"/>
</dbReference>
<keyword evidence="2" id="KW-0677">Repeat</keyword>
<organism evidence="9 10">
    <name type="scientific">Aulographum hederae CBS 113979</name>
    <dbReference type="NCBI Taxonomy" id="1176131"/>
    <lineage>
        <taxon>Eukaryota</taxon>
        <taxon>Fungi</taxon>
        <taxon>Dikarya</taxon>
        <taxon>Ascomycota</taxon>
        <taxon>Pezizomycotina</taxon>
        <taxon>Dothideomycetes</taxon>
        <taxon>Pleosporomycetidae</taxon>
        <taxon>Aulographales</taxon>
        <taxon>Aulographaceae</taxon>
    </lineage>
</organism>
<dbReference type="PANTHER" id="PTHR19854">
    <property type="entry name" value="TRANSDUCIN BETA-LIKE 3"/>
    <property type="match status" value="1"/>
</dbReference>
<evidence type="ECO:0000256" key="7">
    <source>
        <dbReference type="PROSITE-ProRule" id="PRU00221"/>
    </source>
</evidence>
<comment type="subunit">
    <text evidence="5">Component of the ASTRA chromatin remodeling machinery complex.</text>
</comment>
<feature type="region of interest" description="Disordered" evidence="8">
    <location>
        <begin position="163"/>
        <end position="205"/>
    </location>
</feature>
<dbReference type="PROSITE" id="PS00678">
    <property type="entry name" value="WD_REPEATS_1"/>
    <property type="match status" value="2"/>
</dbReference>
<dbReference type="PROSITE" id="PS50082">
    <property type="entry name" value="WD_REPEATS_2"/>
    <property type="match status" value="3"/>
</dbReference>
<reference evidence="9" key="1">
    <citation type="journal article" date="2020" name="Stud. Mycol.">
        <title>101 Dothideomycetes genomes: a test case for predicting lifestyles and emergence of pathogens.</title>
        <authorList>
            <person name="Haridas S."/>
            <person name="Albert R."/>
            <person name="Binder M."/>
            <person name="Bloem J."/>
            <person name="Labutti K."/>
            <person name="Salamov A."/>
            <person name="Andreopoulos B."/>
            <person name="Baker S."/>
            <person name="Barry K."/>
            <person name="Bills G."/>
            <person name="Bluhm B."/>
            <person name="Cannon C."/>
            <person name="Castanera R."/>
            <person name="Culley D."/>
            <person name="Daum C."/>
            <person name="Ezra D."/>
            <person name="Gonzalez J."/>
            <person name="Henrissat B."/>
            <person name="Kuo A."/>
            <person name="Liang C."/>
            <person name="Lipzen A."/>
            <person name="Lutzoni F."/>
            <person name="Magnuson J."/>
            <person name="Mondo S."/>
            <person name="Nolan M."/>
            <person name="Ohm R."/>
            <person name="Pangilinan J."/>
            <person name="Park H.-J."/>
            <person name="Ramirez L."/>
            <person name="Alfaro M."/>
            <person name="Sun H."/>
            <person name="Tritt A."/>
            <person name="Yoshinaga Y."/>
            <person name="Zwiers L.-H."/>
            <person name="Turgeon B."/>
            <person name="Goodwin S."/>
            <person name="Spatafora J."/>
            <person name="Crous P."/>
            <person name="Grigoriev I."/>
        </authorList>
    </citation>
    <scope>NUCLEOTIDE SEQUENCE</scope>
    <source>
        <strain evidence="9">CBS 113979</strain>
    </source>
</reference>
<dbReference type="Proteomes" id="UP000800041">
    <property type="component" value="Unassembled WGS sequence"/>
</dbReference>
<comment type="function">
    <text evidence="3">Component of the ASTRA complex involved in chromatin remodeling.</text>
</comment>
<comment type="similarity">
    <text evidence="4">Belongs to the WD repeat ASA1 family.</text>
</comment>
<evidence type="ECO:0000313" key="9">
    <source>
        <dbReference type="EMBL" id="KAF1985074.1"/>
    </source>
</evidence>
<name>A0A6G1GW90_9PEZI</name>
<dbReference type="InterPro" id="IPR001680">
    <property type="entry name" value="WD40_rpt"/>
</dbReference>
<accession>A0A6G1GW90</accession>
<evidence type="ECO:0000256" key="3">
    <source>
        <dbReference type="ARBA" id="ARBA00037338"/>
    </source>
</evidence>
<dbReference type="SMART" id="SM00320">
    <property type="entry name" value="WD40"/>
    <property type="match status" value="5"/>
</dbReference>
<evidence type="ECO:0000256" key="4">
    <source>
        <dbReference type="ARBA" id="ARBA00037931"/>
    </source>
</evidence>
<dbReference type="Pfam" id="PF00400">
    <property type="entry name" value="WD40"/>
    <property type="match status" value="4"/>
</dbReference>
<evidence type="ECO:0000313" key="10">
    <source>
        <dbReference type="Proteomes" id="UP000800041"/>
    </source>
</evidence>
<feature type="repeat" description="WD" evidence="7">
    <location>
        <begin position="476"/>
        <end position="492"/>
    </location>
</feature>
<sequence>MSRPHVIQAASASPPQPAYVLRGHNAQVHSVHFLRLNTRLLTGDANGWIILWDLVIKRPVAVWRGHSNAILSIKTWGEEKIITHGRDNSLRVWQLRISEESNFSIILPNERSESGSEHHAHPWLLHLLPVNTLNFCAFAMCYQNALAPWGSSKAKNADEVEDANFLGERSSKSIEDSDGKPTENDQGRSVQTRPESSSRGGGILIAVPGTRDASIDIFSLPSERRVSTVSLPKSSSGNLTMALSLFHPPPNPYYLYLISGHESGTTRIHALPPQPDNPTSKDGINPTSAAWTCIYTTTLHTQPVLSLCTSPKLMHFYTSGADDLIAMHCIPFPPLPAPFASTDPSYPNTPSPAISTKTKHSGQQSLALRSDGRIFATAGWDGCARVYNAKTLKELAVLKWHQEGCYAVAFAELFETTHEMRWRKDAVTGVEPEGSMMGGAWTGSVSWLGGGGEGDAKEPPSLAQARRIDKVRRTHYIAAGSKDGKVSLWDIY</sequence>
<evidence type="ECO:0000256" key="8">
    <source>
        <dbReference type="SAM" id="MobiDB-lite"/>
    </source>
</evidence>
<evidence type="ECO:0000256" key="1">
    <source>
        <dbReference type="ARBA" id="ARBA00022574"/>
    </source>
</evidence>
<dbReference type="EMBL" id="ML977164">
    <property type="protein sequence ID" value="KAF1985074.1"/>
    <property type="molecule type" value="Genomic_DNA"/>
</dbReference>
<feature type="repeat" description="WD" evidence="7">
    <location>
        <begin position="21"/>
        <end position="54"/>
    </location>
</feature>
<dbReference type="InterPro" id="IPR019775">
    <property type="entry name" value="WD40_repeat_CS"/>
</dbReference>
<dbReference type="InterPro" id="IPR036322">
    <property type="entry name" value="WD40_repeat_dom_sf"/>
</dbReference>
<evidence type="ECO:0000256" key="6">
    <source>
        <dbReference type="ARBA" id="ARBA00040563"/>
    </source>
</evidence>
<evidence type="ECO:0000256" key="2">
    <source>
        <dbReference type="ARBA" id="ARBA00022737"/>
    </source>
</evidence>
<dbReference type="SUPFAM" id="SSF50978">
    <property type="entry name" value="WD40 repeat-like"/>
    <property type="match status" value="1"/>
</dbReference>
<feature type="repeat" description="WD" evidence="7">
    <location>
        <begin position="63"/>
        <end position="103"/>
    </location>
</feature>
<feature type="compositionally biased region" description="Polar residues" evidence="8">
    <location>
        <begin position="187"/>
        <end position="198"/>
    </location>
</feature>
<keyword evidence="1 7" id="KW-0853">WD repeat</keyword>
<dbReference type="InterPro" id="IPR015943">
    <property type="entry name" value="WD40/YVTN_repeat-like_dom_sf"/>
</dbReference>
<dbReference type="AlphaFoldDB" id="A0A6G1GW90"/>
<dbReference type="PANTHER" id="PTHR19854:SF1">
    <property type="entry name" value="GUANINE NUCLEOTIDE-BINDING PROTEIN SUBUNIT BETA-LIKE PROTEIN 1"/>
    <property type="match status" value="1"/>
</dbReference>
<dbReference type="PROSITE" id="PS50294">
    <property type="entry name" value="WD_REPEATS_REGION"/>
    <property type="match status" value="1"/>
</dbReference>
<gene>
    <name evidence="9" type="ORF">K402DRAFT_422369</name>
</gene>
<protein>
    <recommendedName>
        <fullName evidence="6">ASTRA-associated protein 1</fullName>
    </recommendedName>
</protein>
<proteinExistence type="inferred from homology"/>
<feature type="compositionally biased region" description="Basic and acidic residues" evidence="8">
    <location>
        <begin position="169"/>
        <end position="186"/>
    </location>
</feature>